<feature type="transmembrane region" description="Helical" evidence="5">
    <location>
        <begin position="34"/>
        <end position="55"/>
    </location>
</feature>
<comment type="subcellular location">
    <subcellularLocation>
        <location evidence="1">Membrane</location>
        <topology evidence="1">Multi-pass membrane protein</topology>
    </subcellularLocation>
</comment>
<accession>A0AAN8A8A2</accession>
<feature type="transmembrane region" description="Helical" evidence="5">
    <location>
        <begin position="131"/>
        <end position="153"/>
    </location>
</feature>
<sequence>MARTIKVIKRRTNKFGKKTDPIVIQRAVWTAGHAIVLICGLLFSLTYFFHVLFFFKYRSWKWLFLRVNHNYSIIKGQRWYHSLLRFVPELLYRTSLIGVFMASGVTMTQNWSGLKPTWYDLLSAPNFQTTLIAALWFIAGGKSFYKLLPFMIISFMHLSNRKKEFEEGNKETFNELTLKNKSLLQVLAYSEVFILFTLLLDTLLLKTGTSGFLFVFYTCLFWLRLNFESYTQVTVLRLLAILDKKVPPKYTAYWETIRRFIYSKVRELEVINSEKPKSS</sequence>
<evidence type="ECO:0000256" key="3">
    <source>
        <dbReference type="ARBA" id="ARBA00022989"/>
    </source>
</evidence>
<dbReference type="GO" id="GO:0005783">
    <property type="term" value="C:endoplasmic reticulum"/>
    <property type="evidence" value="ECO:0007669"/>
    <property type="project" value="TreeGrafter"/>
</dbReference>
<dbReference type="GO" id="GO:0071786">
    <property type="term" value="P:endoplasmic reticulum tubular network organization"/>
    <property type="evidence" value="ECO:0007669"/>
    <property type="project" value="TreeGrafter"/>
</dbReference>
<dbReference type="GO" id="GO:0061024">
    <property type="term" value="P:membrane organization"/>
    <property type="evidence" value="ECO:0007669"/>
    <property type="project" value="TreeGrafter"/>
</dbReference>
<dbReference type="PANTHER" id="PTHR12703:SF3">
    <property type="entry name" value="ABR032WP"/>
    <property type="match status" value="1"/>
</dbReference>
<organism evidence="6 7">
    <name type="scientific">Arxiozyma heterogenica</name>
    <dbReference type="NCBI Taxonomy" id="278026"/>
    <lineage>
        <taxon>Eukaryota</taxon>
        <taxon>Fungi</taxon>
        <taxon>Dikarya</taxon>
        <taxon>Ascomycota</taxon>
        <taxon>Saccharomycotina</taxon>
        <taxon>Saccharomycetes</taxon>
        <taxon>Saccharomycetales</taxon>
        <taxon>Saccharomycetaceae</taxon>
        <taxon>Arxiozyma</taxon>
    </lineage>
</organism>
<feature type="transmembrane region" description="Helical" evidence="5">
    <location>
        <begin position="211"/>
        <end position="227"/>
    </location>
</feature>
<dbReference type="PANTHER" id="PTHR12703">
    <property type="entry name" value="TRANSMEMBRANE PROTEIN 33"/>
    <property type="match status" value="1"/>
</dbReference>
<evidence type="ECO:0000256" key="5">
    <source>
        <dbReference type="SAM" id="Phobius"/>
    </source>
</evidence>
<name>A0AAN8A8A2_9SACH</name>
<evidence type="ECO:0000256" key="4">
    <source>
        <dbReference type="ARBA" id="ARBA00023136"/>
    </source>
</evidence>
<keyword evidence="7" id="KW-1185">Reference proteome</keyword>
<gene>
    <name evidence="6" type="ORF">RI543_000323</name>
</gene>
<keyword evidence="4 5" id="KW-0472">Membrane</keyword>
<evidence type="ECO:0000256" key="2">
    <source>
        <dbReference type="ARBA" id="ARBA00022692"/>
    </source>
</evidence>
<dbReference type="EMBL" id="JAWIZZ010000006">
    <property type="protein sequence ID" value="KAK5782387.1"/>
    <property type="molecule type" value="Genomic_DNA"/>
</dbReference>
<reference evidence="7" key="1">
    <citation type="submission" date="2023-07" db="EMBL/GenBank/DDBJ databases">
        <title>A draft genome of Kazachstania heterogenica Y-27499.</title>
        <authorList>
            <person name="Donic C."/>
            <person name="Kralova J.S."/>
            <person name="Fidel L."/>
            <person name="Ben-Dor S."/>
            <person name="Jung S."/>
        </authorList>
    </citation>
    <scope>NUCLEOTIDE SEQUENCE [LARGE SCALE GENOMIC DNA]</scope>
    <source>
        <strain evidence="7">Y27499</strain>
    </source>
</reference>
<proteinExistence type="predicted"/>
<dbReference type="InterPro" id="IPR051645">
    <property type="entry name" value="PER33/POM33_regulator"/>
</dbReference>
<evidence type="ECO:0008006" key="8">
    <source>
        <dbReference type="Google" id="ProtNLM"/>
    </source>
</evidence>
<feature type="transmembrane region" description="Helical" evidence="5">
    <location>
        <begin position="186"/>
        <end position="205"/>
    </location>
</feature>
<evidence type="ECO:0000313" key="6">
    <source>
        <dbReference type="EMBL" id="KAK5782387.1"/>
    </source>
</evidence>
<keyword evidence="2 5" id="KW-0812">Transmembrane</keyword>
<dbReference type="Proteomes" id="UP001306508">
    <property type="component" value="Unassembled WGS sequence"/>
</dbReference>
<protein>
    <recommendedName>
        <fullName evidence="8">YGR026W-like protein</fullName>
    </recommendedName>
</protein>
<evidence type="ECO:0000313" key="7">
    <source>
        <dbReference type="Proteomes" id="UP001306508"/>
    </source>
</evidence>
<evidence type="ECO:0000256" key="1">
    <source>
        <dbReference type="ARBA" id="ARBA00004141"/>
    </source>
</evidence>
<dbReference type="AlphaFoldDB" id="A0AAN8A8A2"/>
<dbReference type="GO" id="GO:0016020">
    <property type="term" value="C:membrane"/>
    <property type="evidence" value="ECO:0007669"/>
    <property type="project" value="UniProtKB-SubCell"/>
</dbReference>
<keyword evidence="3 5" id="KW-1133">Transmembrane helix</keyword>
<comment type="caution">
    <text evidence="6">The sequence shown here is derived from an EMBL/GenBank/DDBJ whole genome shotgun (WGS) entry which is preliminary data.</text>
</comment>